<keyword evidence="1" id="KW-0732">Signal</keyword>
<feature type="chain" id="PRO_5031415672" evidence="1">
    <location>
        <begin position="20"/>
        <end position="613"/>
    </location>
</feature>
<dbReference type="RefSeq" id="WP_184210518.1">
    <property type="nucleotide sequence ID" value="NZ_JACHIF010000007.1"/>
</dbReference>
<evidence type="ECO:0000313" key="2">
    <source>
        <dbReference type="EMBL" id="MBB5039104.1"/>
    </source>
</evidence>
<keyword evidence="3" id="KW-1185">Reference proteome</keyword>
<gene>
    <name evidence="2" type="ORF">HNQ64_003373</name>
</gene>
<organism evidence="2 3">
    <name type="scientific">Prosthecobacter dejongeii</name>
    <dbReference type="NCBI Taxonomy" id="48465"/>
    <lineage>
        <taxon>Bacteria</taxon>
        <taxon>Pseudomonadati</taxon>
        <taxon>Verrucomicrobiota</taxon>
        <taxon>Verrucomicrobiia</taxon>
        <taxon>Verrucomicrobiales</taxon>
        <taxon>Verrucomicrobiaceae</taxon>
        <taxon>Prosthecobacter</taxon>
    </lineage>
</organism>
<comment type="caution">
    <text evidence="2">The sequence shown here is derived from an EMBL/GenBank/DDBJ whole genome shotgun (WGS) entry which is preliminary data.</text>
</comment>
<dbReference type="Gene3D" id="1.50.10.140">
    <property type="match status" value="1"/>
</dbReference>
<feature type="signal peptide" evidence="1">
    <location>
        <begin position="1"/>
        <end position="19"/>
    </location>
</feature>
<dbReference type="AlphaFoldDB" id="A0A7W7YN30"/>
<dbReference type="EMBL" id="JACHIF010000007">
    <property type="protein sequence ID" value="MBB5039104.1"/>
    <property type="molecule type" value="Genomic_DNA"/>
</dbReference>
<dbReference type="Proteomes" id="UP000534294">
    <property type="component" value="Unassembled WGS sequence"/>
</dbReference>
<proteinExistence type="predicted"/>
<reference evidence="2 3" key="1">
    <citation type="submission" date="2020-08" db="EMBL/GenBank/DDBJ databases">
        <title>Genomic Encyclopedia of Type Strains, Phase IV (KMG-IV): sequencing the most valuable type-strain genomes for metagenomic binning, comparative biology and taxonomic classification.</title>
        <authorList>
            <person name="Goeker M."/>
        </authorList>
    </citation>
    <scope>NUCLEOTIDE SEQUENCE [LARGE SCALE GENOMIC DNA]</scope>
    <source>
        <strain evidence="2 3">DSM 12251</strain>
    </source>
</reference>
<evidence type="ECO:0000256" key="1">
    <source>
        <dbReference type="SAM" id="SignalP"/>
    </source>
</evidence>
<accession>A0A7W7YN30</accession>
<evidence type="ECO:0000313" key="3">
    <source>
        <dbReference type="Proteomes" id="UP000534294"/>
    </source>
</evidence>
<sequence>MRFLPISAAWFCLSLAVHAAPASRLVWQPVQEYFIRIQPGKAPVPVAGTQRLNSFVAYTHLGTDFGFHGPAEHTIQWQTDEICAHLGQDPDAWAGLWHSLAGLARENDKVLNFAAPWAEFISSRYQPKISSVMIQAKGQGRLKLEIKSNEQKTLWEHLLDVQAVACETYVLPVPTLAMPNAKLINWTAESGSELCVTSLNLGVELPPIAFDEYVVAASYAKLARCYDAKSGFVKDRAHTEDGAFESLASTGMFALATAVLAQPPLEIVNRNEAAKILRTIHRAARALDRPLGLLPHFVRRSATGYVIHPGTEYSTVDTAIFYHSLLLAAQGLGDEDLHLELVSAVDQIDFKALRLPDGSLSHGMKDDGRTLLPHGWTDWGGESALVMMLERIANDQAPRVKMERPGQSWQGTGFIPEIQSLFYPDFDQDVPDALDGVKWLSARTRMLQAQKDYIQRTWPDSLAAKIGIYGLSAGEGEHGDRYHVGGVDLPDQAMIHPHYILMSAALTPPSETYALLDRMEKAGYFPPWGMVETICITGHSYLPMTGSLNASFESIGAYHLLAKNRGIPDLIYQSSRQSPELRRAVELFYPASSRPVQSAELKMPPDSSTSGTN</sequence>
<name>A0A7W7YN30_9BACT</name>
<protein>
    <submittedName>
        <fullName evidence="2">Uncharacterized protein</fullName>
    </submittedName>
</protein>